<keyword evidence="11" id="KW-1185">Reference proteome</keyword>
<keyword evidence="4" id="KW-1005">Bacterial flagellum biogenesis</keyword>
<comment type="function">
    <text evidence="7">Responsible for the coupling of flagellin expression to flagellar assembly by preventing expression of the flagellin genes when a component of the middle class of proteins is defective. It negatively regulates flagellar genes by inhibiting the activity of FliA by directly binding to FliA.</text>
</comment>
<evidence type="ECO:0000256" key="4">
    <source>
        <dbReference type="ARBA" id="ARBA00022795"/>
    </source>
</evidence>
<dbReference type="AlphaFoldDB" id="A0A1G7ZY45"/>
<feature type="domain" description="Anti-sigma-28 factor FlgM C-terminal" evidence="9">
    <location>
        <begin position="49"/>
        <end position="90"/>
    </location>
</feature>
<evidence type="ECO:0000256" key="2">
    <source>
        <dbReference type="ARBA" id="ARBA00017823"/>
    </source>
</evidence>
<keyword evidence="6" id="KW-0804">Transcription</keyword>
<dbReference type="RefSeq" id="WP_093272597.1">
    <property type="nucleotide sequence ID" value="NZ_FNDD01000009.1"/>
</dbReference>
<dbReference type="OrthoDB" id="5906507at2"/>
<evidence type="ECO:0000256" key="6">
    <source>
        <dbReference type="ARBA" id="ARBA00023163"/>
    </source>
</evidence>
<evidence type="ECO:0000256" key="7">
    <source>
        <dbReference type="ARBA" id="ARBA00024739"/>
    </source>
</evidence>
<dbReference type="GO" id="GO:0044781">
    <property type="term" value="P:bacterial-type flagellum organization"/>
    <property type="evidence" value="ECO:0007669"/>
    <property type="project" value="UniProtKB-KW"/>
</dbReference>
<evidence type="ECO:0000256" key="5">
    <source>
        <dbReference type="ARBA" id="ARBA00023015"/>
    </source>
</evidence>
<evidence type="ECO:0000256" key="3">
    <source>
        <dbReference type="ARBA" id="ARBA00022491"/>
    </source>
</evidence>
<dbReference type="NCBIfam" id="TIGR03824">
    <property type="entry name" value="FlgM_jcvi"/>
    <property type="match status" value="1"/>
</dbReference>
<protein>
    <recommendedName>
        <fullName evidence="2">Negative regulator of flagellin synthesis</fullName>
    </recommendedName>
    <alternativeName>
        <fullName evidence="8">Anti-sigma-28 factor</fullName>
    </alternativeName>
</protein>
<dbReference type="SUPFAM" id="SSF101498">
    <property type="entry name" value="Anti-sigma factor FlgM"/>
    <property type="match status" value="1"/>
</dbReference>
<dbReference type="EMBL" id="FNDD01000009">
    <property type="protein sequence ID" value="SDH13536.1"/>
    <property type="molecule type" value="Genomic_DNA"/>
</dbReference>
<evidence type="ECO:0000313" key="11">
    <source>
        <dbReference type="Proteomes" id="UP000198854"/>
    </source>
</evidence>
<evidence type="ECO:0000256" key="1">
    <source>
        <dbReference type="ARBA" id="ARBA00005322"/>
    </source>
</evidence>
<comment type="similarity">
    <text evidence="1">Belongs to the FlgM family.</text>
</comment>
<dbReference type="Proteomes" id="UP000198854">
    <property type="component" value="Unassembled WGS sequence"/>
</dbReference>
<sequence>MKIDANNSVYSVQELQNSTPAFESKPATSSAVSAKREVEVNMHDQNVIAENSAKLNSMPEVDLARVAELKQRIASGDIQFDMGELAKVLVNVN</sequence>
<organism evidence="10 11">
    <name type="scientific">Vibrio xiamenensis</name>
    <dbReference type="NCBI Taxonomy" id="861298"/>
    <lineage>
        <taxon>Bacteria</taxon>
        <taxon>Pseudomonadati</taxon>
        <taxon>Pseudomonadota</taxon>
        <taxon>Gammaproteobacteria</taxon>
        <taxon>Vibrionales</taxon>
        <taxon>Vibrionaceae</taxon>
        <taxon>Vibrio</taxon>
    </lineage>
</organism>
<dbReference type="InterPro" id="IPR007412">
    <property type="entry name" value="FlgM"/>
</dbReference>
<accession>A0A1G7ZY45</accession>
<dbReference type="GO" id="GO:0045892">
    <property type="term" value="P:negative regulation of DNA-templated transcription"/>
    <property type="evidence" value="ECO:0007669"/>
    <property type="project" value="InterPro"/>
</dbReference>
<keyword evidence="5" id="KW-0805">Transcription regulation</keyword>
<evidence type="ECO:0000256" key="8">
    <source>
        <dbReference type="ARBA" id="ARBA00030117"/>
    </source>
</evidence>
<dbReference type="Pfam" id="PF04316">
    <property type="entry name" value="FlgM"/>
    <property type="match status" value="1"/>
</dbReference>
<gene>
    <name evidence="10" type="ORF">SAMN04488136_10926</name>
</gene>
<keyword evidence="3" id="KW-0678">Repressor</keyword>
<reference evidence="10 11" key="1">
    <citation type="submission" date="2016-10" db="EMBL/GenBank/DDBJ databases">
        <authorList>
            <person name="de Groot N.N."/>
        </authorList>
    </citation>
    <scope>NUCLEOTIDE SEQUENCE [LARGE SCALE GENOMIC DNA]</scope>
    <source>
        <strain evidence="10 11">CGMCC 1.10228</strain>
    </source>
</reference>
<evidence type="ECO:0000313" key="10">
    <source>
        <dbReference type="EMBL" id="SDH13536.1"/>
    </source>
</evidence>
<name>A0A1G7ZY45_9VIBR</name>
<evidence type="ECO:0000259" key="9">
    <source>
        <dbReference type="Pfam" id="PF04316"/>
    </source>
</evidence>
<dbReference type="InterPro" id="IPR035890">
    <property type="entry name" value="Anti-sigma-28_factor_FlgM_sf"/>
</dbReference>
<dbReference type="STRING" id="861298.SAMN04488136_10926"/>
<dbReference type="InterPro" id="IPR031316">
    <property type="entry name" value="FlgM_C"/>
</dbReference>
<proteinExistence type="inferred from homology"/>